<evidence type="ECO:0000313" key="3">
    <source>
        <dbReference type="Proteomes" id="UP000295075"/>
    </source>
</evidence>
<keyword evidence="1" id="KW-0812">Transmembrane</keyword>
<sequence length="158" mass="16613">MNEQAYAVRVGELATAVGYPLPSIRWVENAELWAVLGPQGVAAPVLQLDRRVSQWCAALFDLVVAEGLQRAAFGMHRHHRILRVGYFFLGAGSAVAVGRLSGLPLAPGIAVALAVTVLTVLLISATMRAGCTGGSTPGCARFSAPRRCARGWSTCGGR</sequence>
<keyword evidence="1" id="KW-1133">Transmembrane helix</keyword>
<dbReference type="EMBL" id="SMKA01000025">
    <property type="protein sequence ID" value="TDC32197.1"/>
    <property type="molecule type" value="Genomic_DNA"/>
</dbReference>
<comment type="caution">
    <text evidence="2">The sequence shown here is derived from an EMBL/GenBank/DDBJ whole genome shotgun (WGS) entry which is preliminary data.</text>
</comment>
<keyword evidence="1" id="KW-0472">Membrane</keyword>
<organism evidence="2 3">
    <name type="scientific">Kribbella albertanoniae</name>
    <dbReference type="NCBI Taxonomy" id="1266829"/>
    <lineage>
        <taxon>Bacteria</taxon>
        <taxon>Bacillati</taxon>
        <taxon>Actinomycetota</taxon>
        <taxon>Actinomycetes</taxon>
        <taxon>Propionibacteriales</taxon>
        <taxon>Kribbellaceae</taxon>
        <taxon>Kribbella</taxon>
    </lineage>
</organism>
<dbReference type="Proteomes" id="UP000295075">
    <property type="component" value="Unassembled WGS sequence"/>
</dbReference>
<feature type="transmembrane region" description="Helical" evidence="1">
    <location>
        <begin position="81"/>
        <end position="100"/>
    </location>
</feature>
<feature type="transmembrane region" description="Helical" evidence="1">
    <location>
        <begin position="106"/>
        <end position="125"/>
    </location>
</feature>
<evidence type="ECO:0000313" key="2">
    <source>
        <dbReference type="EMBL" id="TDC32197.1"/>
    </source>
</evidence>
<dbReference type="RefSeq" id="WP_132404776.1">
    <property type="nucleotide sequence ID" value="NZ_SMKA01000025.1"/>
</dbReference>
<name>A0A4R4QA72_9ACTN</name>
<dbReference type="AlphaFoldDB" id="A0A4R4QA72"/>
<keyword evidence="3" id="KW-1185">Reference proteome</keyword>
<evidence type="ECO:0000256" key="1">
    <source>
        <dbReference type="SAM" id="Phobius"/>
    </source>
</evidence>
<protein>
    <submittedName>
        <fullName evidence="2">Uncharacterized protein</fullName>
    </submittedName>
</protein>
<dbReference type="OrthoDB" id="9833308at2"/>
<proteinExistence type="predicted"/>
<accession>A0A4R4QA72</accession>
<reference evidence="2 3" key="1">
    <citation type="submission" date="2019-03" db="EMBL/GenBank/DDBJ databases">
        <title>Draft genome sequences of novel Actinobacteria.</title>
        <authorList>
            <person name="Sahin N."/>
            <person name="Ay H."/>
            <person name="Saygin H."/>
        </authorList>
    </citation>
    <scope>NUCLEOTIDE SEQUENCE [LARGE SCALE GENOMIC DNA]</scope>
    <source>
        <strain evidence="2 3">JCM 30547</strain>
    </source>
</reference>
<gene>
    <name evidence="2" type="ORF">E1261_09160</name>
</gene>